<evidence type="ECO:0000313" key="5">
    <source>
        <dbReference type="EMBL" id="TYK30707.1"/>
    </source>
</evidence>
<reference evidence="6 7" key="1">
    <citation type="submission" date="2019-08" db="EMBL/GenBank/DDBJ databases">
        <title>Draft genome sequences of two oriental melons (Cucumis melo L. var makuwa).</title>
        <authorList>
            <person name="Kwon S.-Y."/>
        </authorList>
    </citation>
    <scope>NUCLEOTIDE SEQUENCE [LARGE SCALE GENOMIC DNA]</scope>
    <source>
        <strain evidence="7">cv. Chang Bougi</strain>
        <strain evidence="6">cv. SW 3</strain>
        <tissue evidence="5">Leaf</tissue>
    </source>
</reference>
<dbReference type="InterPro" id="IPR036397">
    <property type="entry name" value="RNaseH_sf"/>
</dbReference>
<evidence type="ECO:0000256" key="1">
    <source>
        <dbReference type="ARBA" id="ARBA00023268"/>
    </source>
</evidence>
<dbReference type="Gene3D" id="3.30.420.10">
    <property type="entry name" value="Ribonuclease H-like superfamily/Ribonuclease H"/>
    <property type="match status" value="1"/>
</dbReference>
<dbReference type="AlphaFoldDB" id="A0A5D3E3Q8"/>
<protein>
    <submittedName>
        <fullName evidence="5">Pol protein</fullName>
    </submittedName>
</protein>
<dbReference type="PANTHER" id="PTHR37984">
    <property type="entry name" value="PROTEIN CBG26694"/>
    <property type="match status" value="1"/>
</dbReference>
<keyword evidence="1" id="KW-0511">Multifunctional enzyme</keyword>
<dbReference type="InterPro" id="IPR043502">
    <property type="entry name" value="DNA/RNA_pol_sf"/>
</dbReference>
<dbReference type="EMBL" id="SSTD01000240">
    <property type="protein sequence ID" value="TYK30707.1"/>
    <property type="molecule type" value="Genomic_DNA"/>
</dbReference>
<dbReference type="GO" id="GO:0003824">
    <property type="term" value="F:catalytic activity"/>
    <property type="evidence" value="ECO:0007669"/>
    <property type="project" value="UniProtKB-KW"/>
</dbReference>
<dbReference type="GO" id="GO:0003676">
    <property type="term" value="F:nucleic acid binding"/>
    <property type="evidence" value="ECO:0007669"/>
    <property type="project" value="InterPro"/>
</dbReference>
<dbReference type="Pfam" id="PF17921">
    <property type="entry name" value="Integrase_H2C2"/>
    <property type="match status" value="1"/>
</dbReference>
<dbReference type="Gene3D" id="3.10.20.370">
    <property type="match status" value="1"/>
</dbReference>
<evidence type="ECO:0000313" key="7">
    <source>
        <dbReference type="Proteomes" id="UP000321947"/>
    </source>
</evidence>
<evidence type="ECO:0000259" key="2">
    <source>
        <dbReference type="Pfam" id="PF17919"/>
    </source>
</evidence>
<organism evidence="5 7">
    <name type="scientific">Cucumis melo var. makuwa</name>
    <name type="common">Oriental melon</name>
    <dbReference type="NCBI Taxonomy" id="1194695"/>
    <lineage>
        <taxon>Eukaryota</taxon>
        <taxon>Viridiplantae</taxon>
        <taxon>Streptophyta</taxon>
        <taxon>Embryophyta</taxon>
        <taxon>Tracheophyta</taxon>
        <taxon>Spermatophyta</taxon>
        <taxon>Magnoliopsida</taxon>
        <taxon>eudicotyledons</taxon>
        <taxon>Gunneridae</taxon>
        <taxon>Pentapetalae</taxon>
        <taxon>rosids</taxon>
        <taxon>fabids</taxon>
        <taxon>Cucurbitales</taxon>
        <taxon>Cucurbitaceae</taxon>
        <taxon>Benincaseae</taxon>
        <taxon>Cucumis</taxon>
    </lineage>
</organism>
<sequence length="464" mass="53231">MDRCAFVLITELNKVTVKNRYPLPRIDDLFDLLQGATIFSKIDLRLGYHQLRIRDSDISKTAFRSRYGHYEFIVMFFGLTDALARLSMRSFCIRFWRLFELISYTLSFLRRVLAKKVSFLGHVVSSEGVLVDPTKIELLLVGLDHLHRTCESSFQKLKKKLVTAPVLIVPNGSGSFLIYIDTSKKRLGCVLMQQGKVVAYASRQLKNHEQNYLTNDLELAAVVFALKIWRHYLCGKANIVADALSRKVSHSATLIIKQAPLFRDFERAEIAVSLNDPYLVEKRRLVEARKGGEFSISSDHGFMFKGRLCVPVDNAVKTELLTEAHSSLFFMHLGSTKMYQGLKRVYWWRNMKREVIDFVSRCLVCQQMKALQRPAGLLQPLSVPGWKRESASMDFITGLPKTLKGYTVIWVVVDRLMKLAHFISGKSTYTTSKWGQLYTTERVRLHRVPASIVSDRDAHFTSKF</sequence>
<dbReference type="EMBL" id="SSTE01022979">
    <property type="protein sequence ID" value="KAA0026249.1"/>
    <property type="molecule type" value="Genomic_DNA"/>
</dbReference>
<dbReference type="Proteomes" id="UP000321947">
    <property type="component" value="Unassembled WGS sequence"/>
</dbReference>
<dbReference type="Pfam" id="PF17919">
    <property type="entry name" value="RT_RNaseH_2"/>
    <property type="match status" value="1"/>
</dbReference>
<feature type="domain" description="Reverse transcriptase/retrotransposon-derived protein RNase H-like" evidence="2">
    <location>
        <begin position="148"/>
        <end position="237"/>
    </location>
</feature>
<dbReference type="PANTHER" id="PTHR37984:SF5">
    <property type="entry name" value="PROTEIN NYNRIN-LIKE"/>
    <property type="match status" value="1"/>
</dbReference>
<evidence type="ECO:0000259" key="3">
    <source>
        <dbReference type="Pfam" id="PF17921"/>
    </source>
</evidence>
<dbReference type="InterPro" id="IPR043128">
    <property type="entry name" value="Rev_trsase/Diguanyl_cyclase"/>
</dbReference>
<dbReference type="Gene3D" id="3.10.10.10">
    <property type="entry name" value="HIV Type 1 Reverse Transcriptase, subunit A, domain 1"/>
    <property type="match status" value="1"/>
</dbReference>
<dbReference type="InterPro" id="IPR012337">
    <property type="entry name" value="RNaseH-like_sf"/>
</dbReference>
<gene>
    <name evidence="5" type="ORF">E5676_scaffold343G00310</name>
    <name evidence="4" type="ORF">E6C27_scaffold19G002380</name>
</gene>
<dbReference type="Gene3D" id="3.30.70.270">
    <property type="match status" value="1"/>
</dbReference>
<dbReference type="SUPFAM" id="SSF56672">
    <property type="entry name" value="DNA/RNA polymerases"/>
    <property type="match status" value="1"/>
</dbReference>
<dbReference type="CDD" id="cd01647">
    <property type="entry name" value="RT_LTR"/>
    <property type="match status" value="1"/>
</dbReference>
<dbReference type="InterPro" id="IPR050951">
    <property type="entry name" value="Retrovirus_Pol_polyprotein"/>
</dbReference>
<evidence type="ECO:0000313" key="6">
    <source>
        <dbReference type="Proteomes" id="UP000321393"/>
    </source>
</evidence>
<accession>A0A5D3E3Q8</accession>
<dbReference type="Proteomes" id="UP000321393">
    <property type="component" value="Unassembled WGS sequence"/>
</dbReference>
<dbReference type="InterPro" id="IPR041577">
    <property type="entry name" value="RT_RNaseH_2"/>
</dbReference>
<dbReference type="Gene3D" id="1.10.340.70">
    <property type="match status" value="1"/>
</dbReference>
<feature type="domain" description="Integrase zinc-binding" evidence="3">
    <location>
        <begin position="312"/>
        <end position="370"/>
    </location>
</feature>
<dbReference type="OrthoDB" id="2013610at2759"/>
<dbReference type="SUPFAM" id="SSF53098">
    <property type="entry name" value="Ribonuclease H-like"/>
    <property type="match status" value="1"/>
</dbReference>
<dbReference type="InterPro" id="IPR041588">
    <property type="entry name" value="Integrase_H2C2"/>
</dbReference>
<comment type="caution">
    <text evidence="5">The sequence shown here is derived from an EMBL/GenBank/DDBJ whole genome shotgun (WGS) entry which is preliminary data.</text>
</comment>
<evidence type="ECO:0000313" key="4">
    <source>
        <dbReference type="EMBL" id="KAA0026249.1"/>
    </source>
</evidence>
<proteinExistence type="predicted"/>
<name>A0A5D3E3Q8_CUCMM</name>